<dbReference type="Pfam" id="PF20255">
    <property type="entry name" value="DUF6606"/>
    <property type="match status" value="1"/>
</dbReference>
<evidence type="ECO:0000259" key="7">
    <source>
        <dbReference type="Pfam" id="PF12340"/>
    </source>
</evidence>
<evidence type="ECO:0000256" key="2">
    <source>
        <dbReference type="ARBA" id="ARBA00012759"/>
    </source>
</evidence>
<comment type="catalytic activity">
    <reaction evidence="1">
        <text>Thiol-dependent hydrolysis of ester, thioester, amide, peptide and isopeptide bonds formed by the C-terminal Gly of ubiquitin (a 76-residue protein attached to proteins as an intracellular targeting signal).</text>
        <dbReference type="EC" id="3.4.19.12"/>
    </reaction>
</comment>
<dbReference type="GO" id="GO:0004843">
    <property type="term" value="F:cysteine-type deubiquitinase activity"/>
    <property type="evidence" value="ECO:0007669"/>
    <property type="project" value="UniProtKB-EC"/>
</dbReference>
<evidence type="ECO:0000313" key="12">
    <source>
        <dbReference type="Proteomes" id="UP000663845"/>
    </source>
</evidence>
<dbReference type="EC" id="3.4.19.12" evidence="2"/>
<evidence type="ECO:0000313" key="11">
    <source>
        <dbReference type="EMBL" id="CAF3930888.1"/>
    </source>
</evidence>
<evidence type="ECO:0000256" key="5">
    <source>
        <dbReference type="ARBA" id="ARBA00022801"/>
    </source>
</evidence>
<evidence type="ECO:0000259" key="9">
    <source>
        <dbReference type="Pfam" id="PF20255"/>
    </source>
</evidence>
<keyword evidence="3" id="KW-0645">Protease</keyword>
<dbReference type="GO" id="GO:0006508">
    <property type="term" value="P:proteolysis"/>
    <property type="evidence" value="ECO:0007669"/>
    <property type="project" value="UniProtKB-KW"/>
</dbReference>
<dbReference type="Proteomes" id="UP000663845">
    <property type="component" value="Unassembled WGS sequence"/>
</dbReference>
<dbReference type="InterPro" id="IPR051346">
    <property type="entry name" value="OTU_Deubiquitinase"/>
</dbReference>
<gene>
    <name evidence="10" type="ORF">JYZ213_LOCUS13140</name>
    <name evidence="11" type="ORF">OXD698_LOCUS25569</name>
</gene>
<proteinExistence type="predicted"/>
<dbReference type="InterPro" id="IPR046541">
    <property type="entry name" value="DUF6606"/>
</dbReference>
<feature type="domain" description="DUF3645" evidence="8">
    <location>
        <begin position="2359"/>
        <end position="2387"/>
    </location>
</feature>
<evidence type="ECO:0000256" key="6">
    <source>
        <dbReference type="ARBA" id="ARBA00022807"/>
    </source>
</evidence>
<dbReference type="Proteomes" id="UP000663844">
    <property type="component" value="Unassembled WGS sequence"/>
</dbReference>
<dbReference type="EMBL" id="CAJOAZ010002458">
    <property type="protein sequence ID" value="CAF3930888.1"/>
    <property type="molecule type" value="Genomic_DNA"/>
</dbReference>
<dbReference type="InterPro" id="IPR022105">
    <property type="entry name" value="DUF3645"/>
</dbReference>
<keyword evidence="6" id="KW-0788">Thiol protease</keyword>
<keyword evidence="4" id="KW-0833">Ubl conjugation pathway</keyword>
<dbReference type="Pfam" id="PF12340">
    <property type="entry name" value="DUF3638"/>
    <property type="match status" value="1"/>
</dbReference>
<evidence type="ECO:0000256" key="1">
    <source>
        <dbReference type="ARBA" id="ARBA00000707"/>
    </source>
</evidence>
<evidence type="ECO:0000256" key="4">
    <source>
        <dbReference type="ARBA" id="ARBA00022786"/>
    </source>
</evidence>
<feature type="domain" description="DUF3638" evidence="7">
    <location>
        <begin position="2018"/>
        <end position="2243"/>
    </location>
</feature>
<sequence>MDASILNHLFLPQYLPSSANADYLIGQNHQHEHELLEYMNKYFYTIASNDIVNKLPVMSILMECINRWSHLQNLHNYSIANIQLTLEQIPSNHFLPLYFHAQNAAILIEIDSNNNQPLISAWQVLLPTDVITSSLMPHFSCFPVATYRLRDRSELTAQVQCELLMNFMIDTIEYSKSYKASNEFDETREVPQSHYVCCWWIEQFESVMVDKIPSSSVQFKKKHRDQIRWNSAALPFRRSGLWMTIKVVLHTILIKRLQTLGTIVYKLLITHFFTYVIKNTPMPVDLLIHCIRKVARRLNKIKDLLVSIIYDDKSIQRWINHTKQQIEFDIESKMPDPNWQNVIRMNEKLHLDFCGNYSKLNNNQNIYKHSCKKLQNYLRTNMNSKKKIARYKPTHAYDDSSTKDLDDYIPSYDILTKTIECTTNVALTYMEIWVELCLEQWINHSSSTIHGKNRFEILFEFFETYKSAALNHYYSEKDSNDSISYSRFILTSLTILYCMHQKLCHNESFARLKEHSIDIPNLFDVFELLTLPTRDDMVRAYNLYKYFENFKKKQYPDLLSNIDSKNAFGVYYASQSTTMLYSIQRIRSQADRDKHDKIVEVKKAKEKYAQLMDVVNKTLCDPCTKEHQKICARCKILAEANKIRVHVFESPIPSKLESALAMIFELQMPIEIRCYRDVLWQFISRLQKETKQNTYEWLKVPPHESKLKSYNNNSIKSKVRLVSSIKSITQSHYSPPPSIGSTSVTGFLFENSLKVQISPNKPMPFDDECVILTPKINHPDYKKLQFTIRNTEFLQNHVIARLADCSIRMKPTQFVEFGSFRSGHRLQWWNLLIIFEMDSLLLAEESVVILIMHSLLQYGPVATHPSSFSNSWCPESHRELLEDHFVDELILRLDRRLDECKLNWQSESVLLIISIITMRILTICNSSKVDKIVNLAKKTRRISENWIDSITKTIQTISPTAFDEVERLRIKMISIAIACVLTFSTHDDRIKQLISSNQDIISLLKAAATIHDNIILNRNESNISPLMSNLIRYAEHVLVVVQPFVAKFLRKTSHESLNDFVTIYWAVMRSKGQMKGEWKKRTKYAFDGWYDCRYESRFISIDCIKGTFLIDGLTIGFLPKKIISHQLFVRVFGQHVFEVQAAESTNTYITKHGYHDDGRVLYEFYFNDQTKDLIIRERHVRTNEIYELIPHTCFDDELPNMFISNYSHWWNAVTDIVEFRSVYFKDSDFLKNKFYILNRKTGLISMNETKTKQILINQSAGIFQKLFLQYFIRLDDRPYAYMMGNNLFPQNNLIITIHLSRLRIAFHYNTSTQIITSREYSDMRVDEDQWLGTLTGLTSGLLLSPLSVHNNQSNNYPYRKLIVPFGEIQSTIQNATHQTVTIQRTSLSSDEFLSHYFVFILNDRLCILQSTDSPTGWLYLALLHAMTSHPLYDQYTSMTGMERAFQLLNSAGCSSDQPYDTLSLNILTQIASISPKVDYYPQHMTCMEKIDWNNNGLSASLQNFGYYLIVKSLIHASQQLNFINSSDVSIEIAKLFKEKSNNEALLKKLYWNYRDSYNPLARLPLEIERDILNTFTTAEYHSILGNTSQATNYPAIQLVDDLYKKGNVTLKDSSCFHWLPLSQWLNDENRLENIWISLLKLVDDCKNPLTDYRIDGIQRLRRLFDFFHYISNKRNIKPFYIQMLKTALNSPTISFNSIKFPPFIDYQNIEEISFIKKRISISNVPTEQARNEILAEIARCWRRNSIYKCPDDVISFIDVTQINLLLRSWRLNSALRTFLQSVQKLIHSVPIQQFQSKVVFNTQKFIRELFLNHYQIKVKSSNELLNQELLLKAAQKFHHHHYINHFPTEKNSTSIAKQQRQFPNEIFPFINNEQNPLWKIDNYFKDQLNESWNKFLLNKQSEETYPSEDEIKQLLNSIQDETVTFSIALIQSILAPNELLFNSGVLPRLIPSVLIRVLLERNIHAEKSLPFDLTTDQCTLLGGILVNWTLEQQLERALHLIAYDKTEDFKKEISSIPHLNWIPSEHIYWLILELEMNIIIRDIQIKVARHMMQTNVSTTNNIVMQMNMGEGKTSVILPMLAVSLASINSTLVRIVVLKSLFPTNYQSLRYKLGGLLNRRILPFTCRRDMNLTNEQIQRIHIRFHQALNHCDVILTSPEDLLSFDLLTIDKCRQNIFDTAQSMLTVQQWIKTYARDILDESDEILHVKYQLIYTIGGQKQVDGRAERWKTIQSILELVKKNSADISERFSEETCFKISEQKSAFPQFRLQSDLPYPLLCEKIANDWIDSRNYRQADKQIVLSFLLQSKLSVDPLINKFPFLEIQLFLIIRGLLSSEVLLIALKKRHRVNYGINPNPSFHRLMAVPFRAKDVAADRTEFGHPDVALVLTQLSYYYSGLTDSQLMQCFDHLNERESDPATIYEQWILYEGMDNVPEHIKYWNGVNLEDYHQRTEQIFPTFRYHMLVINYFLNRFVFQREAKQFPYKIVASAWDLSSSVRSKIITGFSGTNDTQLLLPVHIHQHELPELQKTDAIVINNLLQNQNQNYQPLPINAISNDILKQICEYKENINVILDVGALFIDKTNRDIAVHWLNLSDKHQIDYAVYFDFDSIVVCDRQYHHQRFETSPASERLDHCVFYLDEIHTRGTDFKFPQGFRAAVTLGNGLTKDRFVQACMRMRQLGHGHSLTFWSSNEVHQQITSLTKQLYSSEQNDVINILRWVYQNTIHSTWEGLHHWAEQSLSFQRKLSASQQMRGAIIRQTMPNQVMKEFAEQCLEPEIIELKQMYGTSKELYKLDAIYSARCQHSISFLSSDIHNAVLKRLQEYGGSKTRLSQLLDEEQQRELEQELEEERQSERPSSVTPVEPILHEGIKRLGDVHDDELKLQQLTKVFQPITYAFYNTTLFNKCQLDTWQKNLWVTTEFQRVISSKGDKYDSFLRPPRWIIVYRNKHIIFISPFEANWLIDYLRSSNMTNTTLRLLLPRTKRTQSIFVNIPTLTIPPSIMHSNESSPSIYSIPNQWLASLFVFNGTLYFETNDEQRAYCQCLSLCPRPRTKAENKAFEKGWIAIDGFVSNQIHRIRLNLDDTQFTSNPLIFVKQLLENRNSSFIPIMSHAGSIIFNSQKLDK</sequence>
<organism evidence="10 12">
    <name type="scientific">Adineta steineri</name>
    <dbReference type="NCBI Taxonomy" id="433720"/>
    <lineage>
        <taxon>Eukaryota</taxon>
        <taxon>Metazoa</taxon>
        <taxon>Spiralia</taxon>
        <taxon>Gnathifera</taxon>
        <taxon>Rotifera</taxon>
        <taxon>Eurotatoria</taxon>
        <taxon>Bdelloidea</taxon>
        <taxon>Adinetida</taxon>
        <taxon>Adinetidae</taxon>
        <taxon>Adineta</taxon>
    </lineage>
</organism>
<evidence type="ECO:0000259" key="8">
    <source>
        <dbReference type="Pfam" id="PF12359"/>
    </source>
</evidence>
<dbReference type="InterPro" id="IPR022099">
    <property type="entry name" value="DUF3638"/>
</dbReference>
<dbReference type="SUPFAM" id="SSF52540">
    <property type="entry name" value="P-loop containing nucleoside triphosphate hydrolases"/>
    <property type="match status" value="1"/>
</dbReference>
<keyword evidence="5" id="KW-0378">Hydrolase</keyword>
<name>A0A814CXW4_9BILA</name>
<accession>A0A814CXW4</accession>
<dbReference type="Pfam" id="PF12359">
    <property type="entry name" value="DUF3645"/>
    <property type="match status" value="1"/>
</dbReference>
<dbReference type="EMBL" id="CAJNOG010000104">
    <property type="protein sequence ID" value="CAF0948232.1"/>
    <property type="molecule type" value="Genomic_DNA"/>
</dbReference>
<comment type="caution">
    <text evidence="10">The sequence shown here is derived from an EMBL/GenBank/DDBJ whole genome shotgun (WGS) entry which is preliminary data.</text>
</comment>
<feature type="domain" description="DUF6606" evidence="9">
    <location>
        <begin position="5"/>
        <end position="277"/>
    </location>
</feature>
<dbReference type="PANTHER" id="PTHR13367">
    <property type="entry name" value="UBIQUITIN THIOESTERASE"/>
    <property type="match status" value="1"/>
</dbReference>
<evidence type="ECO:0000313" key="10">
    <source>
        <dbReference type="EMBL" id="CAF0948232.1"/>
    </source>
</evidence>
<evidence type="ECO:0000256" key="3">
    <source>
        <dbReference type="ARBA" id="ARBA00022670"/>
    </source>
</evidence>
<reference evidence="10" key="1">
    <citation type="submission" date="2021-02" db="EMBL/GenBank/DDBJ databases">
        <authorList>
            <person name="Nowell W R."/>
        </authorList>
    </citation>
    <scope>NUCLEOTIDE SEQUENCE</scope>
</reference>
<dbReference type="InterPro" id="IPR027417">
    <property type="entry name" value="P-loop_NTPase"/>
</dbReference>
<protein>
    <recommendedName>
        <fullName evidence="2">ubiquitinyl hydrolase 1</fullName>
        <ecNumber evidence="2">3.4.19.12</ecNumber>
    </recommendedName>
</protein>
<dbReference type="PANTHER" id="PTHR13367:SF33">
    <property type="entry name" value="P-LOOP CONTAINING NUCLEOSIDE TRIPHOSPHATE HYDROLASE PROTEIN"/>
    <property type="match status" value="1"/>
</dbReference>